<gene>
    <name evidence="3" type="ORF">HG543_34715</name>
</gene>
<evidence type="ECO:0000313" key="4">
    <source>
        <dbReference type="Proteomes" id="UP000518300"/>
    </source>
</evidence>
<dbReference type="CDD" id="cd17557">
    <property type="entry name" value="REC_Rcp-like"/>
    <property type="match status" value="1"/>
</dbReference>
<dbReference type="RefSeq" id="WP_169349212.1">
    <property type="nucleotide sequence ID" value="NZ_JABBJJ010000217.1"/>
</dbReference>
<comment type="caution">
    <text evidence="3">The sequence shown here is derived from an EMBL/GenBank/DDBJ whole genome shotgun (WGS) entry which is preliminary data.</text>
</comment>
<dbReference type="Proteomes" id="UP000518300">
    <property type="component" value="Unassembled WGS sequence"/>
</dbReference>
<keyword evidence="1" id="KW-0597">Phosphoprotein</keyword>
<dbReference type="PROSITE" id="PS50110">
    <property type="entry name" value="RESPONSE_REGULATORY"/>
    <property type="match status" value="1"/>
</dbReference>
<dbReference type="InterPro" id="IPR011006">
    <property type="entry name" value="CheY-like_superfamily"/>
</dbReference>
<dbReference type="GO" id="GO:0000160">
    <property type="term" value="P:phosphorelay signal transduction system"/>
    <property type="evidence" value="ECO:0007669"/>
    <property type="project" value="InterPro"/>
</dbReference>
<dbReference type="InterPro" id="IPR001789">
    <property type="entry name" value="Sig_transdc_resp-reg_receiver"/>
</dbReference>
<dbReference type="PANTHER" id="PTHR44520:SF1">
    <property type="entry name" value="TWO-COMPONENT SYSTEM REGULATORY PROTEIN"/>
    <property type="match status" value="1"/>
</dbReference>
<accession>A0A848LQ07</accession>
<keyword evidence="4" id="KW-1185">Reference proteome</keyword>
<dbReference type="PANTHER" id="PTHR44520">
    <property type="entry name" value="RESPONSE REGULATOR RCP1-RELATED"/>
    <property type="match status" value="1"/>
</dbReference>
<evidence type="ECO:0000256" key="1">
    <source>
        <dbReference type="PROSITE-ProRule" id="PRU00169"/>
    </source>
</evidence>
<feature type="modified residue" description="4-aspartylphosphate" evidence="1">
    <location>
        <position position="68"/>
    </location>
</feature>
<proteinExistence type="predicted"/>
<sequence length="156" mass="17196">MNGTERPILLVEDNPDDVDLTLRAFKRAGVTRPVDVVRDGVEALDYLFAQGAFANRAGQPLPVVVLLDLKLPRVDGHEVLRRIRADPRTRLLPVVILTSSVEETDLVRGYGGGCNSYVRKPVSYTEFVEAARQLGLYWLMLNYEPPPTGAPPGARG</sequence>
<dbReference type="InterPro" id="IPR052893">
    <property type="entry name" value="TCS_response_regulator"/>
</dbReference>
<dbReference type="EMBL" id="JABBJJ010000217">
    <property type="protein sequence ID" value="NMO19977.1"/>
    <property type="molecule type" value="Genomic_DNA"/>
</dbReference>
<dbReference type="Pfam" id="PF00072">
    <property type="entry name" value="Response_reg"/>
    <property type="match status" value="1"/>
</dbReference>
<evidence type="ECO:0000259" key="2">
    <source>
        <dbReference type="PROSITE" id="PS50110"/>
    </source>
</evidence>
<name>A0A848LQ07_9BACT</name>
<protein>
    <submittedName>
        <fullName evidence="3">Response regulator</fullName>
    </submittedName>
</protein>
<organism evidence="3 4">
    <name type="scientific">Pyxidicoccus fallax</name>
    <dbReference type="NCBI Taxonomy" id="394095"/>
    <lineage>
        <taxon>Bacteria</taxon>
        <taxon>Pseudomonadati</taxon>
        <taxon>Myxococcota</taxon>
        <taxon>Myxococcia</taxon>
        <taxon>Myxococcales</taxon>
        <taxon>Cystobacterineae</taxon>
        <taxon>Myxococcaceae</taxon>
        <taxon>Pyxidicoccus</taxon>
    </lineage>
</organism>
<dbReference type="SMART" id="SM00448">
    <property type="entry name" value="REC"/>
    <property type="match status" value="1"/>
</dbReference>
<reference evidence="3 4" key="1">
    <citation type="submission" date="2020-04" db="EMBL/GenBank/DDBJ databases">
        <title>Draft genome of Pyxidicoccus fallax type strain.</title>
        <authorList>
            <person name="Whitworth D.E."/>
        </authorList>
    </citation>
    <scope>NUCLEOTIDE SEQUENCE [LARGE SCALE GENOMIC DNA]</scope>
    <source>
        <strain evidence="3 4">DSM 14698</strain>
    </source>
</reference>
<feature type="domain" description="Response regulatory" evidence="2">
    <location>
        <begin position="7"/>
        <end position="135"/>
    </location>
</feature>
<evidence type="ECO:0000313" key="3">
    <source>
        <dbReference type="EMBL" id="NMO19977.1"/>
    </source>
</evidence>
<dbReference type="AlphaFoldDB" id="A0A848LQ07"/>
<dbReference type="Gene3D" id="3.40.50.2300">
    <property type="match status" value="1"/>
</dbReference>
<dbReference type="SUPFAM" id="SSF52172">
    <property type="entry name" value="CheY-like"/>
    <property type="match status" value="1"/>
</dbReference>